<reference evidence="1" key="2">
    <citation type="journal article" date="2023" name="BMC Genomics">
        <title>Pest status, molecular evolution, and epigenetic factors derived from the genome assembly of Frankliniella fusca, a thysanopteran phytovirus vector.</title>
        <authorList>
            <person name="Catto M.A."/>
            <person name="Labadie P.E."/>
            <person name="Jacobson A.L."/>
            <person name="Kennedy G.G."/>
            <person name="Srinivasan R."/>
            <person name="Hunt B.G."/>
        </authorList>
    </citation>
    <scope>NUCLEOTIDE SEQUENCE</scope>
    <source>
        <strain evidence="1">PL_HMW_Pooled</strain>
    </source>
</reference>
<organism evidence="1 2">
    <name type="scientific">Frankliniella fusca</name>
    <dbReference type="NCBI Taxonomy" id="407009"/>
    <lineage>
        <taxon>Eukaryota</taxon>
        <taxon>Metazoa</taxon>
        <taxon>Ecdysozoa</taxon>
        <taxon>Arthropoda</taxon>
        <taxon>Hexapoda</taxon>
        <taxon>Insecta</taxon>
        <taxon>Pterygota</taxon>
        <taxon>Neoptera</taxon>
        <taxon>Paraneoptera</taxon>
        <taxon>Thysanoptera</taxon>
        <taxon>Terebrantia</taxon>
        <taxon>Thripoidea</taxon>
        <taxon>Thripidae</taxon>
        <taxon>Frankliniella</taxon>
    </lineage>
</organism>
<protein>
    <submittedName>
        <fullName evidence="1">Uncharacterized protein</fullName>
    </submittedName>
</protein>
<sequence length="85" mass="9422">MQEEVEAWSAGGQRCPMLPMVVLLECDEDRVSLGLRTGGEGSYPQIGQLLFPDLVTWSAVKSSAMILTIVYGNPLQDTFYELQQL</sequence>
<dbReference type="AlphaFoldDB" id="A0AAE1HJL2"/>
<accession>A0AAE1HJL2</accession>
<keyword evidence="2" id="KW-1185">Reference proteome</keyword>
<comment type="caution">
    <text evidence="1">The sequence shown here is derived from an EMBL/GenBank/DDBJ whole genome shotgun (WGS) entry which is preliminary data.</text>
</comment>
<reference evidence="1" key="1">
    <citation type="submission" date="2021-07" db="EMBL/GenBank/DDBJ databases">
        <authorList>
            <person name="Catto M.A."/>
            <person name="Jacobson A."/>
            <person name="Kennedy G."/>
            <person name="Labadie P."/>
            <person name="Hunt B.G."/>
            <person name="Srinivasan R."/>
        </authorList>
    </citation>
    <scope>NUCLEOTIDE SEQUENCE</scope>
    <source>
        <strain evidence="1">PL_HMW_Pooled</strain>
        <tissue evidence="1">Head</tissue>
    </source>
</reference>
<evidence type="ECO:0000313" key="1">
    <source>
        <dbReference type="EMBL" id="KAK3922343.1"/>
    </source>
</evidence>
<dbReference type="Proteomes" id="UP001219518">
    <property type="component" value="Unassembled WGS sequence"/>
</dbReference>
<name>A0AAE1HJL2_9NEOP</name>
<gene>
    <name evidence="1" type="ORF">KUF71_011812</name>
</gene>
<evidence type="ECO:0000313" key="2">
    <source>
        <dbReference type="Proteomes" id="UP001219518"/>
    </source>
</evidence>
<proteinExistence type="predicted"/>
<dbReference type="EMBL" id="JAHWGI010001089">
    <property type="protein sequence ID" value="KAK3922343.1"/>
    <property type="molecule type" value="Genomic_DNA"/>
</dbReference>